<evidence type="ECO:0000259" key="2">
    <source>
        <dbReference type="PROSITE" id="PS51925"/>
    </source>
</evidence>
<dbReference type="InterPro" id="IPR014876">
    <property type="entry name" value="DEK_C"/>
</dbReference>
<dbReference type="STRING" id="1081109.A0A162I5P7"/>
<evidence type="ECO:0000256" key="1">
    <source>
        <dbReference type="SAM" id="MobiDB-lite"/>
    </source>
</evidence>
<dbReference type="PROSITE" id="PS51998">
    <property type="entry name" value="DEK_C"/>
    <property type="match status" value="1"/>
</dbReference>
<dbReference type="Gene3D" id="1.10.10.60">
    <property type="entry name" value="Homeodomain-like"/>
    <property type="match status" value="1"/>
</dbReference>
<name>A0A162I5P7_9HYPO</name>
<organism evidence="4 5">
    <name type="scientific">Moelleriella libera RCEF 2490</name>
    <dbReference type="NCBI Taxonomy" id="1081109"/>
    <lineage>
        <taxon>Eukaryota</taxon>
        <taxon>Fungi</taxon>
        <taxon>Dikarya</taxon>
        <taxon>Ascomycota</taxon>
        <taxon>Pezizomycotina</taxon>
        <taxon>Sordariomycetes</taxon>
        <taxon>Hypocreomycetidae</taxon>
        <taxon>Hypocreales</taxon>
        <taxon>Clavicipitaceae</taxon>
        <taxon>Moelleriella</taxon>
    </lineage>
</organism>
<feature type="compositionally biased region" description="Basic residues" evidence="1">
    <location>
        <begin position="144"/>
        <end position="156"/>
    </location>
</feature>
<sequence length="285" mass="31581">MSTPLTPDERERYTNIIDDILANADLETISRKKVRQGLENRLGGKDLKEQKEAIKRLIEARFDAVSGASPDEPPVAEPVSIKRTNGDADSDELDPSISPESPKKKAKRSSPSEDADARLAAQLQAQENNLARGRTTRGGGDRTTKKRKAPRKKSVKKVRDDDDSDVEGSGDSGVKKRKAGGGFQKPFNLSSTLSELCGETQVRHNLPPPPACITGTRTDDCEQLSRPQVVKRLWEHIKANDLQDPSDKRQIRCDAKMQAVFKQARVDMFKMNKDIGNHLYPVGDE</sequence>
<feature type="domain" description="DM2" evidence="2">
    <location>
        <begin position="199"/>
        <end position="281"/>
    </location>
</feature>
<dbReference type="InterPro" id="IPR019835">
    <property type="entry name" value="SWIB_domain"/>
</dbReference>
<dbReference type="PANTHER" id="PTHR13844">
    <property type="entry name" value="SWI/SNF-RELATED MATRIX-ASSOCIATED ACTIN-DEPENDENT REGULATOR OF CHROMATIN SUBFAMILY D"/>
    <property type="match status" value="1"/>
</dbReference>
<feature type="compositionally biased region" description="Low complexity" evidence="1">
    <location>
        <begin position="118"/>
        <end position="133"/>
    </location>
</feature>
<evidence type="ECO:0000313" key="5">
    <source>
        <dbReference type="Proteomes" id="UP000078544"/>
    </source>
</evidence>
<accession>A0A162I5P7</accession>
<dbReference type="Pfam" id="PF08766">
    <property type="entry name" value="DEK_C"/>
    <property type="match status" value="1"/>
</dbReference>
<dbReference type="OrthoDB" id="10251073at2759"/>
<feature type="region of interest" description="Disordered" evidence="1">
    <location>
        <begin position="62"/>
        <end position="189"/>
    </location>
</feature>
<dbReference type="InterPro" id="IPR003121">
    <property type="entry name" value="SWIB_MDM2_domain"/>
</dbReference>
<reference evidence="4 5" key="1">
    <citation type="journal article" date="2016" name="Genome Biol. Evol.">
        <title>Divergent and convergent evolution of fungal pathogenicity.</title>
        <authorList>
            <person name="Shang Y."/>
            <person name="Xiao G."/>
            <person name="Zheng P."/>
            <person name="Cen K."/>
            <person name="Zhan S."/>
            <person name="Wang C."/>
        </authorList>
    </citation>
    <scope>NUCLEOTIDE SEQUENCE [LARGE SCALE GENOMIC DNA]</scope>
    <source>
        <strain evidence="4 5">RCEF 2490</strain>
    </source>
</reference>
<gene>
    <name evidence="4" type="ORF">AAL_07886</name>
</gene>
<dbReference type="Gene3D" id="1.10.245.10">
    <property type="entry name" value="SWIB/MDM2 domain"/>
    <property type="match status" value="1"/>
</dbReference>
<evidence type="ECO:0000313" key="4">
    <source>
        <dbReference type="EMBL" id="KZZ88943.1"/>
    </source>
</evidence>
<dbReference type="SUPFAM" id="SSF109715">
    <property type="entry name" value="DEK C-terminal domain"/>
    <property type="match status" value="1"/>
</dbReference>
<feature type="domain" description="DEK-C" evidence="3">
    <location>
        <begin position="7"/>
        <end position="63"/>
    </location>
</feature>
<dbReference type="Pfam" id="PF02201">
    <property type="entry name" value="SWIB"/>
    <property type="match status" value="1"/>
</dbReference>
<evidence type="ECO:0000259" key="3">
    <source>
        <dbReference type="PROSITE" id="PS51998"/>
    </source>
</evidence>
<dbReference type="InterPro" id="IPR036885">
    <property type="entry name" value="SWIB_MDM2_dom_sf"/>
</dbReference>
<dbReference type="SMART" id="SM00151">
    <property type="entry name" value="SWIB"/>
    <property type="match status" value="1"/>
</dbReference>
<proteinExistence type="predicted"/>
<dbReference type="AlphaFoldDB" id="A0A162I5P7"/>
<comment type="caution">
    <text evidence="4">The sequence shown here is derived from an EMBL/GenBank/DDBJ whole genome shotgun (WGS) entry which is preliminary data.</text>
</comment>
<keyword evidence="5" id="KW-1185">Reference proteome</keyword>
<protein>
    <submittedName>
        <fullName evidence="4">SWIB/MDM2 domain protein</fullName>
    </submittedName>
</protein>
<dbReference type="EMBL" id="AZGY01000027">
    <property type="protein sequence ID" value="KZZ88943.1"/>
    <property type="molecule type" value="Genomic_DNA"/>
</dbReference>
<dbReference type="Proteomes" id="UP000078544">
    <property type="component" value="Unassembled WGS sequence"/>
</dbReference>
<dbReference type="PROSITE" id="PS51925">
    <property type="entry name" value="SWIB_MDM2"/>
    <property type="match status" value="1"/>
</dbReference>
<dbReference type="SUPFAM" id="SSF47592">
    <property type="entry name" value="SWIB/MDM2 domain"/>
    <property type="match status" value="1"/>
</dbReference>
<dbReference type="CDD" id="cd10567">
    <property type="entry name" value="SWIB-MDM2_like"/>
    <property type="match status" value="1"/>
</dbReference>